<evidence type="ECO:0000259" key="1">
    <source>
        <dbReference type="PROSITE" id="PS50943"/>
    </source>
</evidence>
<dbReference type="InterPro" id="IPR010982">
    <property type="entry name" value="Lambda_DNA-bd_dom_sf"/>
</dbReference>
<dbReference type="InterPro" id="IPR001387">
    <property type="entry name" value="Cro/C1-type_HTH"/>
</dbReference>
<dbReference type="SMART" id="SM00530">
    <property type="entry name" value="HTH_XRE"/>
    <property type="match status" value="1"/>
</dbReference>
<protein>
    <submittedName>
        <fullName evidence="2">Helix-turn-helix domain-containing protein</fullName>
    </submittedName>
</protein>
<feature type="domain" description="HTH cro/C1-type" evidence="1">
    <location>
        <begin position="8"/>
        <end position="63"/>
    </location>
</feature>
<organism evidence="2 3">
    <name type="scientific">Paenibacillus residui</name>
    <dbReference type="NCBI Taxonomy" id="629724"/>
    <lineage>
        <taxon>Bacteria</taxon>
        <taxon>Bacillati</taxon>
        <taxon>Bacillota</taxon>
        <taxon>Bacilli</taxon>
        <taxon>Bacillales</taxon>
        <taxon>Paenibacillaceae</taxon>
        <taxon>Paenibacillus</taxon>
    </lineage>
</organism>
<proteinExistence type="predicted"/>
<dbReference type="PROSITE" id="PS50943">
    <property type="entry name" value="HTH_CROC1"/>
    <property type="match status" value="1"/>
</dbReference>
<accession>A0ABW3D7Z5</accession>
<evidence type="ECO:0000313" key="3">
    <source>
        <dbReference type="Proteomes" id="UP001597120"/>
    </source>
</evidence>
<evidence type="ECO:0000313" key="2">
    <source>
        <dbReference type="EMBL" id="MFD0868824.1"/>
    </source>
</evidence>
<dbReference type="CDD" id="cd00093">
    <property type="entry name" value="HTH_XRE"/>
    <property type="match status" value="1"/>
</dbReference>
<dbReference type="RefSeq" id="WP_144941524.1">
    <property type="nucleotide sequence ID" value="NZ_JBHTIU010000023.1"/>
</dbReference>
<gene>
    <name evidence="2" type="ORF">ACFQ03_06655</name>
</gene>
<reference evidence="3" key="1">
    <citation type="journal article" date="2019" name="Int. J. Syst. Evol. Microbiol.">
        <title>The Global Catalogue of Microorganisms (GCM) 10K type strain sequencing project: providing services to taxonomists for standard genome sequencing and annotation.</title>
        <authorList>
            <consortium name="The Broad Institute Genomics Platform"/>
            <consortium name="The Broad Institute Genome Sequencing Center for Infectious Disease"/>
            <person name="Wu L."/>
            <person name="Ma J."/>
        </authorList>
    </citation>
    <scope>NUCLEOTIDE SEQUENCE [LARGE SCALE GENOMIC DNA]</scope>
    <source>
        <strain evidence="3">CCUG 57263</strain>
    </source>
</reference>
<dbReference type="EMBL" id="JBHTIU010000023">
    <property type="protein sequence ID" value="MFD0868824.1"/>
    <property type="molecule type" value="Genomic_DNA"/>
</dbReference>
<dbReference type="Gene3D" id="1.10.260.40">
    <property type="entry name" value="lambda repressor-like DNA-binding domains"/>
    <property type="match status" value="1"/>
</dbReference>
<comment type="caution">
    <text evidence="2">The sequence shown here is derived from an EMBL/GenBank/DDBJ whole genome shotgun (WGS) entry which is preliminary data.</text>
</comment>
<dbReference type="Pfam" id="PF13443">
    <property type="entry name" value="HTH_26"/>
    <property type="match status" value="1"/>
</dbReference>
<keyword evidence="3" id="KW-1185">Reference proteome</keyword>
<dbReference type="SUPFAM" id="SSF47413">
    <property type="entry name" value="lambda repressor-like DNA-binding domains"/>
    <property type="match status" value="1"/>
</dbReference>
<name>A0ABW3D7Z5_9BACL</name>
<dbReference type="Proteomes" id="UP001597120">
    <property type="component" value="Unassembled WGS sequence"/>
</dbReference>
<sequence length="109" mass="12013">MVKRAEVLKKLIDQTGLNTKAFAEKAGIPYTTLRSILMRGVGGASVNNVIKVCRALGITIEDLEEMAANDNGSIQTIAAHHDGEDWTAEELETIRKFKEFVKSQRKPQG</sequence>